<reference evidence="3 4" key="1">
    <citation type="submission" date="2024-05" db="EMBL/GenBank/DDBJ databases">
        <title>Genome sequencing and assembly of Indian major carp, Cirrhinus mrigala (Hamilton, 1822).</title>
        <authorList>
            <person name="Mohindra V."/>
            <person name="Chowdhury L.M."/>
            <person name="Lal K."/>
            <person name="Jena J.K."/>
        </authorList>
    </citation>
    <scope>NUCLEOTIDE SEQUENCE [LARGE SCALE GENOMIC DNA]</scope>
    <source>
        <strain evidence="3">CM1030</strain>
        <tissue evidence="3">Blood</tissue>
    </source>
</reference>
<evidence type="ECO:0000259" key="2">
    <source>
        <dbReference type="Pfam" id="PF16212"/>
    </source>
</evidence>
<proteinExistence type="predicted"/>
<dbReference type="EMBL" id="JAMKFB020000010">
    <property type="protein sequence ID" value="KAL0182255.1"/>
    <property type="molecule type" value="Genomic_DNA"/>
</dbReference>
<keyword evidence="1" id="KW-1133">Transmembrane helix</keyword>
<evidence type="ECO:0000313" key="3">
    <source>
        <dbReference type="EMBL" id="KAL0182255.1"/>
    </source>
</evidence>
<keyword evidence="1" id="KW-0812">Transmembrane</keyword>
<dbReference type="Proteomes" id="UP001529510">
    <property type="component" value="Unassembled WGS sequence"/>
</dbReference>
<feature type="non-terminal residue" evidence="3">
    <location>
        <position position="1"/>
    </location>
</feature>
<evidence type="ECO:0000313" key="4">
    <source>
        <dbReference type="Proteomes" id="UP001529510"/>
    </source>
</evidence>
<gene>
    <name evidence="3" type="ORF">M9458_021630</name>
</gene>
<feature type="domain" description="P-type ATPase C-terminal" evidence="2">
    <location>
        <begin position="1"/>
        <end position="77"/>
    </location>
</feature>
<evidence type="ECO:0000256" key="1">
    <source>
        <dbReference type="SAM" id="Phobius"/>
    </source>
</evidence>
<accession>A0ABD0Q853</accession>
<feature type="transmembrane region" description="Helical" evidence="1">
    <location>
        <begin position="31"/>
        <end position="49"/>
    </location>
</feature>
<comment type="caution">
    <text evidence="3">The sequence shown here is derived from an EMBL/GenBank/DDBJ whole genome shotgun (WGS) entry which is preliminary data.</text>
</comment>
<dbReference type="AlphaFoldDB" id="A0ABD0Q853"/>
<organism evidence="3 4">
    <name type="scientific">Cirrhinus mrigala</name>
    <name type="common">Mrigala</name>
    <dbReference type="NCBI Taxonomy" id="683832"/>
    <lineage>
        <taxon>Eukaryota</taxon>
        <taxon>Metazoa</taxon>
        <taxon>Chordata</taxon>
        <taxon>Craniata</taxon>
        <taxon>Vertebrata</taxon>
        <taxon>Euteleostomi</taxon>
        <taxon>Actinopterygii</taxon>
        <taxon>Neopterygii</taxon>
        <taxon>Teleostei</taxon>
        <taxon>Ostariophysi</taxon>
        <taxon>Cypriniformes</taxon>
        <taxon>Cyprinidae</taxon>
        <taxon>Labeoninae</taxon>
        <taxon>Labeonini</taxon>
        <taxon>Cirrhinus</taxon>
    </lineage>
</organism>
<keyword evidence="1" id="KW-0472">Membrane</keyword>
<dbReference type="Pfam" id="PF16212">
    <property type="entry name" value="PhoLip_ATPase_C"/>
    <property type="match status" value="1"/>
</dbReference>
<keyword evidence="4" id="KW-1185">Reference proteome</keyword>
<feature type="non-terminal residue" evidence="3">
    <location>
        <position position="78"/>
    </location>
</feature>
<sequence>DVNDRWSFQYPQLYAPGQLNQYFSKMAFARILLHSCYSSLILFFVPWAAMTDTVRDDGKAIADYQSFALLAQTCLLIA</sequence>
<dbReference type="InterPro" id="IPR032630">
    <property type="entry name" value="P_typ_ATPase_c"/>
</dbReference>
<name>A0ABD0Q853_CIRMR</name>
<protein>
    <recommendedName>
        <fullName evidence="2">P-type ATPase C-terminal domain-containing protein</fullName>
    </recommendedName>
</protein>